<keyword evidence="1" id="KW-0812">Transmembrane</keyword>
<reference evidence="2 3" key="1">
    <citation type="submission" date="2018-03" db="EMBL/GenBank/DDBJ databases">
        <title>Genomic Encyclopedia of Type Strains, Phase III (KMG-III): the genomes of soil and plant-associated and newly described type strains.</title>
        <authorList>
            <person name="Whitman W."/>
        </authorList>
    </citation>
    <scope>NUCLEOTIDE SEQUENCE [LARGE SCALE GENOMIC DNA]</scope>
    <source>
        <strain evidence="2 3">CGMCC 1.12259</strain>
    </source>
</reference>
<feature type="transmembrane region" description="Helical" evidence="1">
    <location>
        <begin position="111"/>
        <end position="127"/>
    </location>
</feature>
<evidence type="ECO:0000313" key="2">
    <source>
        <dbReference type="EMBL" id="PSL41479.1"/>
    </source>
</evidence>
<protein>
    <submittedName>
        <fullName evidence="2">Uncharacterized protein DUF4181</fullName>
    </submittedName>
</protein>
<gene>
    <name evidence="2" type="ORF">B0H99_102163</name>
</gene>
<dbReference type="EMBL" id="PYAT01000002">
    <property type="protein sequence ID" value="PSL41479.1"/>
    <property type="molecule type" value="Genomic_DNA"/>
</dbReference>
<dbReference type="InterPro" id="IPR025441">
    <property type="entry name" value="DUF4181"/>
</dbReference>
<dbReference type="OrthoDB" id="2427813at2"/>
<feature type="transmembrane region" description="Helical" evidence="1">
    <location>
        <begin position="6"/>
        <end position="24"/>
    </location>
</feature>
<sequence>MNTATVAGLVIAFLVYLIISHFYFKKRLNIKAKSTFMFHQDRSRISVAIDGILLVGFIYAMFWINVEKEAEMFSGVIKISPLFALFFLTSLNRGIEERVLHREEKAYYHDWLESLLCLAVFFILLIGEL</sequence>
<organism evidence="2 3">
    <name type="scientific">Planomicrobium soli</name>
    <dbReference type="NCBI Taxonomy" id="1176648"/>
    <lineage>
        <taxon>Bacteria</taxon>
        <taxon>Bacillati</taxon>
        <taxon>Bacillota</taxon>
        <taxon>Bacilli</taxon>
        <taxon>Bacillales</taxon>
        <taxon>Caryophanaceae</taxon>
        <taxon>Planomicrobium</taxon>
    </lineage>
</organism>
<evidence type="ECO:0000313" key="3">
    <source>
        <dbReference type="Proteomes" id="UP000242682"/>
    </source>
</evidence>
<feature type="transmembrane region" description="Helical" evidence="1">
    <location>
        <begin position="72"/>
        <end position="91"/>
    </location>
</feature>
<name>A0A2P8H5L1_9BACL</name>
<dbReference type="RefSeq" id="WP_106532172.1">
    <property type="nucleotide sequence ID" value="NZ_PYAT01000002.1"/>
</dbReference>
<dbReference type="Proteomes" id="UP000242682">
    <property type="component" value="Unassembled WGS sequence"/>
</dbReference>
<keyword evidence="1" id="KW-1133">Transmembrane helix</keyword>
<accession>A0A2P8H5L1</accession>
<keyword evidence="1" id="KW-0472">Membrane</keyword>
<dbReference type="AlphaFoldDB" id="A0A2P8H5L1"/>
<feature type="transmembrane region" description="Helical" evidence="1">
    <location>
        <begin position="45"/>
        <end position="66"/>
    </location>
</feature>
<dbReference type="Pfam" id="PF13789">
    <property type="entry name" value="DUF4181"/>
    <property type="match status" value="1"/>
</dbReference>
<proteinExistence type="predicted"/>
<comment type="caution">
    <text evidence="2">The sequence shown here is derived from an EMBL/GenBank/DDBJ whole genome shotgun (WGS) entry which is preliminary data.</text>
</comment>
<keyword evidence="3" id="KW-1185">Reference proteome</keyword>
<evidence type="ECO:0000256" key="1">
    <source>
        <dbReference type="SAM" id="Phobius"/>
    </source>
</evidence>